<proteinExistence type="predicted"/>
<gene>
    <name evidence="1" type="ORF">HOLDEFILI_02877</name>
</gene>
<dbReference type="OrthoDB" id="9805359at2"/>
<name>B9YAM0_9FIRM</name>
<dbReference type="STRING" id="545696.HOLDEFILI_02877"/>
<dbReference type="EMBL" id="ACCF01000183">
    <property type="protein sequence ID" value="EEF66986.1"/>
    <property type="molecule type" value="Genomic_DNA"/>
</dbReference>
<dbReference type="Proteomes" id="UP000005950">
    <property type="component" value="Unassembled WGS sequence"/>
</dbReference>
<dbReference type="AlphaFoldDB" id="B9YAM0"/>
<organism evidence="1 2">
    <name type="scientific">Holdemania filiformis DSM 12042</name>
    <dbReference type="NCBI Taxonomy" id="545696"/>
    <lineage>
        <taxon>Bacteria</taxon>
        <taxon>Bacillati</taxon>
        <taxon>Bacillota</taxon>
        <taxon>Erysipelotrichia</taxon>
        <taxon>Erysipelotrichales</taxon>
        <taxon>Erysipelotrichaceae</taxon>
        <taxon>Holdemania</taxon>
    </lineage>
</organism>
<evidence type="ECO:0000313" key="1">
    <source>
        <dbReference type="EMBL" id="EEF66986.1"/>
    </source>
</evidence>
<comment type="caution">
    <text evidence="1">The sequence shown here is derived from an EMBL/GenBank/DDBJ whole genome shotgun (WGS) entry which is preliminary data.</text>
</comment>
<sequence>MSAAFDDFKQSLKPAEQAGVQALHEALLNQGCQAEIKEAKSGYTVSYLKPERKTLANFVCRKTGVKLRLYPEGLARYEAFLSTLPEAMKKAIRKASVCKRLIDPDDCNPRCQTGYSFTLDGESFQKCRYMAFFFNVNESTLPSLLAFLEQERQAAAATIAA</sequence>
<protein>
    <submittedName>
        <fullName evidence="1">Uncharacterized protein</fullName>
    </submittedName>
</protein>
<reference evidence="1 2" key="1">
    <citation type="submission" date="2008-12" db="EMBL/GenBank/DDBJ databases">
        <authorList>
            <person name="Fulton L."/>
            <person name="Clifton S."/>
            <person name="Fulton B."/>
            <person name="Xu J."/>
            <person name="Minx P."/>
            <person name="Pepin K.H."/>
            <person name="Johnson M."/>
            <person name="Bhonagiri V."/>
            <person name="Nash W.E."/>
            <person name="Mardis E.R."/>
            <person name="Wilson R.K."/>
        </authorList>
    </citation>
    <scope>NUCLEOTIDE SEQUENCE [LARGE SCALE GENOMIC DNA]</scope>
    <source>
        <strain evidence="1 2">DSM 12042</strain>
    </source>
</reference>
<dbReference type="HOGENOM" id="CLU_1657813_0_0_9"/>
<dbReference type="eggNOG" id="ENOG502ZPTU">
    <property type="taxonomic scope" value="Bacteria"/>
</dbReference>
<evidence type="ECO:0000313" key="2">
    <source>
        <dbReference type="Proteomes" id="UP000005950"/>
    </source>
</evidence>
<accession>B9YAM0</accession>
<reference evidence="1 2" key="2">
    <citation type="submission" date="2009-02" db="EMBL/GenBank/DDBJ databases">
        <title>Draft genome sequence of Holdemania filiformis DSM 12042.</title>
        <authorList>
            <person name="Sudarsanam P."/>
            <person name="Ley R."/>
            <person name="Guruge J."/>
            <person name="Turnbaugh P.J."/>
            <person name="Mahowald M."/>
            <person name="Liep D."/>
            <person name="Gordon J."/>
        </authorList>
    </citation>
    <scope>NUCLEOTIDE SEQUENCE [LARGE SCALE GENOMIC DNA]</scope>
    <source>
        <strain evidence="1 2">DSM 12042</strain>
    </source>
</reference>